<reference evidence="7 8" key="1">
    <citation type="journal article" date="2017" name="Gigascience">
        <title>Draft genome of the honey bee ectoparasitic mite, Tropilaelaps mercedesae, is shaped by the parasitic life history.</title>
        <authorList>
            <person name="Dong X."/>
            <person name="Armstrong S.D."/>
            <person name="Xia D."/>
            <person name="Makepeace B.L."/>
            <person name="Darby A.C."/>
            <person name="Kadowaki T."/>
        </authorList>
    </citation>
    <scope>NUCLEOTIDE SEQUENCE [LARGE SCALE GENOMIC DNA]</scope>
    <source>
        <strain evidence="7">Wuxi-XJTLU</strain>
    </source>
</reference>
<dbReference type="GO" id="GO:0005634">
    <property type="term" value="C:nucleus"/>
    <property type="evidence" value="ECO:0007669"/>
    <property type="project" value="UniProtKB-SubCell"/>
</dbReference>
<accession>A0A1V9XU42</accession>
<evidence type="ECO:0000256" key="4">
    <source>
        <dbReference type="ARBA" id="ARBA00023242"/>
    </source>
</evidence>
<keyword evidence="8" id="KW-1185">Reference proteome</keyword>
<dbReference type="FunCoup" id="A0A1V9XU42">
    <property type="interactions" value="1171"/>
</dbReference>
<organism evidence="7 8">
    <name type="scientific">Tropilaelaps mercedesae</name>
    <dbReference type="NCBI Taxonomy" id="418985"/>
    <lineage>
        <taxon>Eukaryota</taxon>
        <taxon>Metazoa</taxon>
        <taxon>Ecdysozoa</taxon>
        <taxon>Arthropoda</taxon>
        <taxon>Chelicerata</taxon>
        <taxon>Arachnida</taxon>
        <taxon>Acari</taxon>
        <taxon>Parasitiformes</taxon>
        <taxon>Mesostigmata</taxon>
        <taxon>Gamasina</taxon>
        <taxon>Dermanyssoidea</taxon>
        <taxon>Laelapidae</taxon>
        <taxon>Tropilaelaps</taxon>
    </lineage>
</organism>
<evidence type="ECO:0000256" key="5">
    <source>
        <dbReference type="RuleBase" id="RU364132"/>
    </source>
</evidence>
<dbReference type="OrthoDB" id="28455at2759"/>
<comment type="subcellular location">
    <subcellularLocation>
        <location evidence="1 5">Nucleus</location>
    </subcellularLocation>
</comment>
<comment type="function">
    <text evidence="5">Involved in ribosomal large subunit assembly.</text>
</comment>
<name>A0A1V9XU42_9ACAR</name>
<evidence type="ECO:0000256" key="3">
    <source>
        <dbReference type="ARBA" id="ARBA00022517"/>
    </source>
</evidence>
<dbReference type="Proteomes" id="UP000192247">
    <property type="component" value="Unassembled WGS sequence"/>
</dbReference>
<dbReference type="InParanoid" id="A0A1V9XU42"/>
<dbReference type="Pfam" id="PF04939">
    <property type="entry name" value="RRS1"/>
    <property type="match status" value="1"/>
</dbReference>
<sequence>MANRIDLLGLKSVVAESNDALHSIEVNKPLICELDIGELLVVDPNAIEDYRAKGNVEDYVLALTRDNVQLMMNAIFQISTEVREDTVVIKLPPSTTRLPREKPCPKPTALTKWEEFRRKKGLKTQKKEKLVWDDTAKKWKPRFGFRRINSEKDIWAIPVPEGADPMEDRFQLMKTKKKERIAKNELQRLRNIQKAHKIDKVAISSVMPTEKMSPSLASKAAAVAKASTASMGKFDKKLALENEAKIKGKKRHFEDNIGSISFEKDRSLKILGELDHKRPKLNYARVVEKQIKQDIQEEIKTKKERKRGTRSSKKLGNKKAAIKMAKVNRLRKKPKGKGKCTKRR</sequence>
<dbReference type="GO" id="GO:0042254">
    <property type="term" value="P:ribosome biogenesis"/>
    <property type="evidence" value="ECO:0007669"/>
    <property type="project" value="UniProtKB-KW"/>
</dbReference>
<dbReference type="AlphaFoldDB" id="A0A1V9XU42"/>
<keyword evidence="3 5" id="KW-0690">Ribosome biogenesis</keyword>
<evidence type="ECO:0000313" key="7">
    <source>
        <dbReference type="EMBL" id="OQR76963.1"/>
    </source>
</evidence>
<evidence type="ECO:0000256" key="6">
    <source>
        <dbReference type="SAM" id="MobiDB-lite"/>
    </source>
</evidence>
<protein>
    <recommendedName>
        <fullName evidence="5">Ribosome biogenesis regulatory protein</fullName>
    </recommendedName>
</protein>
<evidence type="ECO:0000256" key="2">
    <source>
        <dbReference type="ARBA" id="ARBA00010077"/>
    </source>
</evidence>
<gene>
    <name evidence="7" type="ORF">BIW11_07433</name>
</gene>
<comment type="similarity">
    <text evidence="2 5">Belongs to the RRS1 family.</text>
</comment>
<feature type="compositionally biased region" description="Basic residues" evidence="6">
    <location>
        <begin position="302"/>
        <end position="344"/>
    </location>
</feature>
<feature type="region of interest" description="Disordered" evidence="6">
    <location>
        <begin position="295"/>
        <end position="344"/>
    </location>
</feature>
<dbReference type="InterPro" id="IPR007023">
    <property type="entry name" value="Ribosom_reg"/>
</dbReference>
<proteinExistence type="inferred from homology"/>
<keyword evidence="4 5" id="KW-0539">Nucleus</keyword>
<evidence type="ECO:0000313" key="8">
    <source>
        <dbReference type="Proteomes" id="UP000192247"/>
    </source>
</evidence>
<comment type="caution">
    <text evidence="7">The sequence shown here is derived from an EMBL/GenBank/DDBJ whole genome shotgun (WGS) entry which is preliminary data.</text>
</comment>
<evidence type="ECO:0000256" key="1">
    <source>
        <dbReference type="ARBA" id="ARBA00004123"/>
    </source>
</evidence>
<dbReference type="EMBL" id="MNPL01004104">
    <property type="protein sequence ID" value="OQR76963.1"/>
    <property type="molecule type" value="Genomic_DNA"/>
</dbReference>
<dbReference type="STRING" id="418985.A0A1V9XU42"/>